<keyword evidence="4 6" id="KW-1133">Transmembrane helix</keyword>
<dbReference type="EMBL" id="JADIMA010000070">
    <property type="protein sequence ID" value="MBO8473412.1"/>
    <property type="molecule type" value="Genomic_DNA"/>
</dbReference>
<accession>A0A9D9IJ44</accession>
<reference evidence="9" key="2">
    <citation type="journal article" date="2021" name="PeerJ">
        <title>Extensive microbial diversity within the chicken gut microbiome revealed by metagenomics and culture.</title>
        <authorList>
            <person name="Gilroy R."/>
            <person name="Ravi A."/>
            <person name="Getino M."/>
            <person name="Pursley I."/>
            <person name="Horton D.L."/>
            <person name="Alikhan N.F."/>
            <person name="Baker D."/>
            <person name="Gharbi K."/>
            <person name="Hall N."/>
            <person name="Watson M."/>
            <person name="Adriaenssens E.M."/>
            <person name="Foster-Nyarko E."/>
            <person name="Jarju S."/>
            <person name="Secka A."/>
            <person name="Antonio M."/>
            <person name="Oren A."/>
            <person name="Chaudhuri R.R."/>
            <person name="La Ragione R."/>
            <person name="Hildebrand F."/>
            <person name="Pallen M.J."/>
        </authorList>
    </citation>
    <scope>NUCLEOTIDE SEQUENCE</scope>
    <source>
        <strain evidence="9">B1-8020</strain>
    </source>
</reference>
<dbReference type="PANTHER" id="PTHR30572:SF18">
    <property type="entry name" value="ABC-TYPE MACROLIDE FAMILY EXPORT SYSTEM PERMEASE COMPONENT 2"/>
    <property type="match status" value="1"/>
</dbReference>
<dbReference type="PANTHER" id="PTHR30572">
    <property type="entry name" value="MEMBRANE COMPONENT OF TRANSPORTER-RELATED"/>
    <property type="match status" value="1"/>
</dbReference>
<dbReference type="GO" id="GO:0005886">
    <property type="term" value="C:plasma membrane"/>
    <property type="evidence" value="ECO:0007669"/>
    <property type="project" value="UniProtKB-SubCell"/>
</dbReference>
<dbReference type="InterPro" id="IPR003838">
    <property type="entry name" value="ABC3_permease_C"/>
</dbReference>
<comment type="subcellular location">
    <subcellularLocation>
        <location evidence="1">Cell membrane</location>
        <topology evidence="1">Multi-pass membrane protein</topology>
    </subcellularLocation>
</comment>
<evidence type="ECO:0000256" key="1">
    <source>
        <dbReference type="ARBA" id="ARBA00004651"/>
    </source>
</evidence>
<evidence type="ECO:0000313" key="10">
    <source>
        <dbReference type="Proteomes" id="UP000823604"/>
    </source>
</evidence>
<evidence type="ECO:0000256" key="6">
    <source>
        <dbReference type="SAM" id="Phobius"/>
    </source>
</evidence>
<evidence type="ECO:0000256" key="4">
    <source>
        <dbReference type="ARBA" id="ARBA00022989"/>
    </source>
</evidence>
<dbReference type="Proteomes" id="UP000823604">
    <property type="component" value="Unassembled WGS sequence"/>
</dbReference>
<feature type="transmembrane region" description="Helical" evidence="6">
    <location>
        <begin position="15"/>
        <end position="35"/>
    </location>
</feature>
<evidence type="ECO:0000256" key="5">
    <source>
        <dbReference type="ARBA" id="ARBA00023136"/>
    </source>
</evidence>
<dbReference type="Pfam" id="PF12704">
    <property type="entry name" value="MacB_PCD"/>
    <property type="match status" value="1"/>
</dbReference>
<evidence type="ECO:0000259" key="8">
    <source>
        <dbReference type="Pfam" id="PF12704"/>
    </source>
</evidence>
<feature type="domain" description="MacB-like periplasmic core" evidence="8">
    <location>
        <begin position="72"/>
        <end position="220"/>
    </location>
</feature>
<dbReference type="InterPro" id="IPR025857">
    <property type="entry name" value="MacB_PCD"/>
</dbReference>
<feature type="transmembrane region" description="Helical" evidence="6">
    <location>
        <begin position="264"/>
        <end position="286"/>
    </location>
</feature>
<feature type="transmembrane region" description="Helical" evidence="6">
    <location>
        <begin position="386"/>
        <end position="408"/>
    </location>
</feature>
<protein>
    <submittedName>
        <fullName evidence="9">ABC transporter permease</fullName>
    </submittedName>
</protein>
<keyword evidence="5 6" id="KW-0472">Membrane</keyword>
<dbReference type="InterPro" id="IPR050250">
    <property type="entry name" value="Macrolide_Exporter_MacB"/>
</dbReference>
<evidence type="ECO:0000256" key="2">
    <source>
        <dbReference type="ARBA" id="ARBA00022475"/>
    </source>
</evidence>
<evidence type="ECO:0000259" key="7">
    <source>
        <dbReference type="Pfam" id="PF02687"/>
    </source>
</evidence>
<evidence type="ECO:0000256" key="3">
    <source>
        <dbReference type="ARBA" id="ARBA00022692"/>
    </source>
</evidence>
<gene>
    <name evidence="9" type="ORF">IAB81_07270</name>
</gene>
<feature type="transmembrane region" description="Helical" evidence="6">
    <location>
        <begin position="350"/>
        <end position="374"/>
    </location>
</feature>
<keyword evidence="2" id="KW-1003">Cell membrane</keyword>
<dbReference type="AlphaFoldDB" id="A0A9D9IJ44"/>
<sequence length="779" mass="86340">MLVFRLLRKHLSLRIVNLVGLSIVLTSLLVSFNHIKREMSWDRYNAYADRIVRLTLVVDGQPIDGRLWGNVLDDPVRQLSQVEKIAKLHEVYRPELKYSGKSIVADEKTCLVNKDFLDMFDIEMLEGELPSSLGALDQVIISESMAKRLAAVSGGEVSEDLQIEGETCRITGVFKDIPETSHWRADVLRLMPEDAWLFCYTYLLLKDGSDIRTVEADISDIAALMSPGGASENGGGSHALLMPLTDIHLHSHNLRELEANGNVVYIWLILGANALLLIVVMFNLWLNVSLVFSHNSALYRLLRLHGAPMAAVFKTEALQALVLASAATVTGLVLAGMASRYGLAAGGMDFTLTVIVCMCFMAVTVAVAVIPASGGPGVKSFSYKNVRWMLCGQYVVVIAVLAITIGIYKQMNTVERLQTGGDGRDIVVMSGLTEPYMEKYPLFRERLLQSPHVKGMTTCFQIPGDAIRDHADVRCAGSADWIPLPIMIAGDGFLKFYDIPLLAGKDFSALDYDIRKEDEMMMDFIVSQKASQRSEEYVINRSAMYALGFGSPQEAVGRSLEIRHGSIGYIAGGTIAGVTDDYNYAGVFEESTPLVMLHRNFFQFVLMVRLDDACRTEALQALSAAWDDVYPDSQSDFTALSGIFHDKYRNEYGARDLVLVFTLLCLLVADLGLIVFMAFIIRRRTKEIAIRKVNGATARDIVGMLNSNFVIYIVAAFIVAVPVSWLVLHTWQQRFAYKTSLDWWMFLIAGISVLLISLVSVSLQSWKAACVNPAQGVRK</sequence>
<reference evidence="9" key="1">
    <citation type="submission" date="2020-10" db="EMBL/GenBank/DDBJ databases">
        <authorList>
            <person name="Gilroy R."/>
        </authorList>
    </citation>
    <scope>NUCLEOTIDE SEQUENCE</scope>
    <source>
        <strain evidence="9">B1-8020</strain>
    </source>
</reference>
<feature type="domain" description="ABC3 transporter permease C-terminal" evidence="7">
    <location>
        <begin position="660"/>
        <end position="770"/>
    </location>
</feature>
<comment type="caution">
    <text evidence="9">The sequence shown here is derived from an EMBL/GenBank/DDBJ whole genome shotgun (WGS) entry which is preliminary data.</text>
</comment>
<feature type="transmembrane region" description="Helical" evidence="6">
    <location>
        <begin position="657"/>
        <end position="681"/>
    </location>
</feature>
<evidence type="ECO:0000313" key="9">
    <source>
        <dbReference type="EMBL" id="MBO8473412.1"/>
    </source>
</evidence>
<feature type="transmembrane region" description="Helical" evidence="6">
    <location>
        <begin position="317"/>
        <end position="338"/>
    </location>
</feature>
<dbReference type="GO" id="GO:0022857">
    <property type="term" value="F:transmembrane transporter activity"/>
    <property type="evidence" value="ECO:0007669"/>
    <property type="project" value="TreeGrafter"/>
</dbReference>
<organism evidence="9 10">
    <name type="scientific">Candidatus Merdivivens pullicola</name>
    <dbReference type="NCBI Taxonomy" id="2840872"/>
    <lineage>
        <taxon>Bacteria</taxon>
        <taxon>Pseudomonadati</taxon>
        <taxon>Bacteroidota</taxon>
        <taxon>Bacteroidia</taxon>
        <taxon>Bacteroidales</taxon>
        <taxon>Muribaculaceae</taxon>
        <taxon>Muribaculaceae incertae sedis</taxon>
        <taxon>Candidatus Merdivivens</taxon>
    </lineage>
</organism>
<feature type="transmembrane region" description="Helical" evidence="6">
    <location>
        <begin position="709"/>
        <end position="731"/>
    </location>
</feature>
<dbReference type="Pfam" id="PF02687">
    <property type="entry name" value="FtsX"/>
    <property type="match status" value="1"/>
</dbReference>
<proteinExistence type="predicted"/>
<feature type="transmembrane region" description="Helical" evidence="6">
    <location>
        <begin position="743"/>
        <end position="763"/>
    </location>
</feature>
<keyword evidence="3 6" id="KW-0812">Transmembrane</keyword>
<name>A0A9D9IJ44_9BACT</name>